<evidence type="ECO:0000256" key="3">
    <source>
        <dbReference type="ARBA" id="ARBA00022448"/>
    </source>
</evidence>
<evidence type="ECO:0000259" key="8">
    <source>
        <dbReference type="SMART" id="SM00965"/>
    </source>
</evidence>
<evidence type="ECO:0000256" key="6">
    <source>
        <dbReference type="ARBA" id="ARBA00023237"/>
    </source>
</evidence>
<dbReference type="InterPro" id="IPR005644">
    <property type="entry name" value="NolW-like"/>
</dbReference>
<evidence type="ECO:0000256" key="5">
    <source>
        <dbReference type="ARBA" id="ARBA00023136"/>
    </source>
</evidence>
<dbReference type="InterPro" id="IPR051808">
    <property type="entry name" value="Type_IV_pilus_biogenesis"/>
</dbReference>
<dbReference type="Gene3D" id="3.30.1370.130">
    <property type="match status" value="1"/>
</dbReference>
<dbReference type="Pfam" id="PF03958">
    <property type="entry name" value="Secretin_N"/>
    <property type="match status" value="1"/>
</dbReference>
<dbReference type="EMBL" id="CAKLCM010000001">
    <property type="protein sequence ID" value="CAH0524549.1"/>
    <property type="molecule type" value="Genomic_DNA"/>
</dbReference>
<evidence type="ECO:0000256" key="7">
    <source>
        <dbReference type="RuleBase" id="RU004004"/>
    </source>
</evidence>
<dbReference type="PANTHER" id="PTHR30604:SF1">
    <property type="entry name" value="DNA UTILIZATION PROTEIN HOFQ"/>
    <property type="match status" value="1"/>
</dbReference>
<keyword evidence="6" id="KW-0998">Cell outer membrane</keyword>
<evidence type="ECO:0000313" key="9">
    <source>
        <dbReference type="EMBL" id="CAH0524549.1"/>
    </source>
</evidence>
<dbReference type="Pfam" id="PF00263">
    <property type="entry name" value="Secretin"/>
    <property type="match status" value="1"/>
</dbReference>
<dbReference type="InterPro" id="IPR013355">
    <property type="entry name" value="Pilus_4_PilQ"/>
</dbReference>
<reference evidence="9" key="1">
    <citation type="submission" date="2021-12" db="EMBL/GenBank/DDBJ databases">
        <authorList>
            <person name="Rodrigo-Torres L."/>
            <person name="Arahal R. D."/>
            <person name="Lucena T."/>
        </authorList>
    </citation>
    <scope>NUCLEOTIDE SEQUENCE</scope>
    <source>
        <strain evidence="9">CECT 8226</strain>
    </source>
</reference>
<dbReference type="InterPro" id="IPR001775">
    <property type="entry name" value="GspD/PilQ"/>
</dbReference>
<keyword evidence="3 7" id="KW-0813">Transport</keyword>
<evidence type="ECO:0000313" key="10">
    <source>
        <dbReference type="Proteomes" id="UP000838160"/>
    </source>
</evidence>
<dbReference type="InterPro" id="IPR038591">
    <property type="entry name" value="NolW-like_sf"/>
</dbReference>
<dbReference type="Proteomes" id="UP000838160">
    <property type="component" value="Unassembled WGS sequence"/>
</dbReference>
<proteinExistence type="inferred from homology"/>
<name>A0ABN8DGQ0_9VIBR</name>
<feature type="domain" description="Secretin/TonB short N-terminal" evidence="8">
    <location>
        <begin position="60"/>
        <end position="108"/>
    </location>
</feature>
<protein>
    <submittedName>
        <fullName evidence="9">Type IV pilus biogenesis and competence protein PilQ</fullName>
    </submittedName>
</protein>
<keyword evidence="5" id="KW-0472">Membrane</keyword>
<dbReference type="Gene3D" id="3.30.1370.120">
    <property type="match status" value="1"/>
</dbReference>
<comment type="similarity">
    <text evidence="2">Belongs to the bacterial secretin family. PilQ subfamily.</text>
</comment>
<organism evidence="9 10">
    <name type="scientific">Vibrio hippocampi</name>
    <dbReference type="NCBI Taxonomy" id="654686"/>
    <lineage>
        <taxon>Bacteria</taxon>
        <taxon>Pseudomonadati</taxon>
        <taxon>Pseudomonadota</taxon>
        <taxon>Gammaproteobacteria</taxon>
        <taxon>Vibrionales</taxon>
        <taxon>Vibrionaceae</taxon>
        <taxon>Vibrio</taxon>
    </lineage>
</organism>
<dbReference type="NCBIfam" id="TIGR02515">
    <property type="entry name" value="IV_pilus_PilQ"/>
    <property type="match status" value="1"/>
</dbReference>
<dbReference type="Pfam" id="PF07660">
    <property type="entry name" value="STN"/>
    <property type="match status" value="1"/>
</dbReference>
<dbReference type="SMART" id="SM00965">
    <property type="entry name" value="STN"/>
    <property type="match status" value="1"/>
</dbReference>
<dbReference type="PANTHER" id="PTHR30604">
    <property type="entry name" value="PROTEIN TRANSPORT PROTEIN HOFQ"/>
    <property type="match status" value="1"/>
</dbReference>
<keyword evidence="10" id="KW-1185">Reference proteome</keyword>
<dbReference type="InterPro" id="IPR004845">
    <property type="entry name" value="T2SS_GspD_CS"/>
</dbReference>
<dbReference type="InterPro" id="IPR011662">
    <property type="entry name" value="Secretin/TonB_short_N"/>
</dbReference>
<comment type="subcellular location">
    <subcellularLocation>
        <location evidence="1 7">Cell outer membrane</location>
    </subcellularLocation>
</comment>
<dbReference type="PRINTS" id="PR00811">
    <property type="entry name" value="BCTERIALGSPD"/>
</dbReference>
<evidence type="ECO:0000256" key="1">
    <source>
        <dbReference type="ARBA" id="ARBA00004442"/>
    </source>
</evidence>
<dbReference type="InterPro" id="IPR004846">
    <property type="entry name" value="T2SS/T3SS_dom"/>
</dbReference>
<gene>
    <name evidence="9" type="primary">pilQ</name>
    <name evidence="9" type="ORF">VHP8226_00387</name>
</gene>
<sequence>MSNTKAGKVAMKRQLLLMVGMVALLALLGITQASEPRLSIDVQEASISGLLHQLAQHKSYNLVVDQDVAGDITVNLQQVTWQQALDTVLNLAQLQAKKMGNTLYIAPRSHFIELQQHQLSAHEYALQHTPLTTEVIAIHYADVAVLHETLNQQGGVGLLSQRGSLRFDERTSSLIIHDRPDVITRFEALVKQLDIPVEQVRIEARIVTINEDNLDELGVRWGLTKRRGDLILAPNVDALYPDTSSEGANGQNSPQFNVNLAVASDNAASIGFQLGNLGRDFLLDLELSALQSESKAEIIATPRLLTMDKQPAYIEQGTEIPYLAAASSGATSVEFKKAVLSLTVTPHITPDKQLILVLDMTQDTQGTVVKTGEGEAVAINTQRISTRVLVNNGETLVLGGIIQQLTNQGVDKVPLLADIPVVGHLFKREYQQSRKQELLIFVTPNIVTPNTVTPNIVTPNTVISSTASP</sequence>
<comment type="caution">
    <text evidence="9">The sequence shown here is derived from an EMBL/GenBank/DDBJ whole genome shotgun (WGS) entry which is preliminary data.</text>
</comment>
<evidence type="ECO:0000256" key="2">
    <source>
        <dbReference type="ARBA" id="ARBA00006304"/>
    </source>
</evidence>
<evidence type="ECO:0000256" key="4">
    <source>
        <dbReference type="ARBA" id="ARBA00022729"/>
    </source>
</evidence>
<dbReference type="PROSITE" id="PS00875">
    <property type="entry name" value="T2SP_D"/>
    <property type="match status" value="1"/>
</dbReference>
<keyword evidence="4" id="KW-0732">Signal</keyword>
<accession>A0ABN8DGQ0</accession>